<feature type="region of interest" description="Disordered" evidence="1">
    <location>
        <begin position="212"/>
        <end position="242"/>
    </location>
</feature>
<keyword evidence="3" id="KW-1185">Reference proteome</keyword>
<gene>
    <name evidence="2" type="ORF">B0H16DRAFT_1757996</name>
</gene>
<name>A0AAD7ICZ7_9AGAR</name>
<feature type="compositionally biased region" description="Polar residues" evidence="1">
    <location>
        <begin position="222"/>
        <end position="235"/>
    </location>
</feature>
<reference evidence="2" key="1">
    <citation type="submission" date="2023-03" db="EMBL/GenBank/DDBJ databases">
        <title>Massive genome expansion in bonnet fungi (Mycena s.s.) driven by repeated elements and novel gene families across ecological guilds.</title>
        <authorList>
            <consortium name="Lawrence Berkeley National Laboratory"/>
            <person name="Harder C.B."/>
            <person name="Miyauchi S."/>
            <person name="Viragh M."/>
            <person name="Kuo A."/>
            <person name="Thoen E."/>
            <person name="Andreopoulos B."/>
            <person name="Lu D."/>
            <person name="Skrede I."/>
            <person name="Drula E."/>
            <person name="Henrissat B."/>
            <person name="Morin E."/>
            <person name="Kohler A."/>
            <person name="Barry K."/>
            <person name="LaButti K."/>
            <person name="Morin E."/>
            <person name="Salamov A."/>
            <person name="Lipzen A."/>
            <person name="Mereny Z."/>
            <person name="Hegedus B."/>
            <person name="Baldrian P."/>
            <person name="Stursova M."/>
            <person name="Weitz H."/>
            <person name="Taylor A."/>
            <person name="Grigoriev I.V."/>
            <person name="Nagy L.G."/>
            <person name="Martin F."/>
            <person name="Kauserud H."/>
        </authorList>
    </citation>
    <scope>NUCLEOTIDE SEQUENCE</scope>
    <source>
        <strain evidence="2">CBHHK182m</strain>
    </source>
</reference>
<proteinExistence type="predicted"/>
<sequence length="242" mass="27301">MLLAVWEQECLQSEPEWDRTRSAMVPGMVQGSRAAPRANSCPRWSGQLGETLPGACNDRQALTLDGRTTVGVGRKGRHTYWRAVKAIGTSHIHRWFIFARTTKHKGKHGIESEESHHARHPTRGLSWATMPAHHKRVKGRATTALDTVTVVLGSIQLVACSTIPASSKIQREFWGFWKEVKTSQGLCEYDSGTMFSAYRSPHKIHETPIRSTARRRDAEFRSNLSQIPRQTQVSKSRSEDFN</sequence>
<evidence type="ECO:0000313" key="2">
    <source>
        <dbReference type="EMBL" id="KAJ7740312.1"/>
    </source>
</evidence>
<dbReference type="EMBL" id="JARKIB010000103">
    <property type="protein sequence ID" value="KAJ7740312.1"/>
    <property type="molecule type" value="Genomic_DNA"/>
</dbReference>
<dbReference type="AlphaFoldDB" id="A0AAD7ICZ7"/>
<protein>
    <submittedName>
        <fullName evidence="2">Uncharacterized protein</fullName>
    </submittedName>
</protein>
<evidence type="ECO:0000313" key="3">
    <source>
        <dbReference type="Proteomes" id="UP001215598"/>
    </source>
</evidence>
<dbReference type="Proteomes" id="UP001215598">
    <property type="component" value="Unassembled WGS sequence"/>
</dbReference>
<accession>A0AAD7ICZ7</accession>
<organism evidence="2 3">
    <name type="scientific">Mycena metata</name>
    <dbReference type="NCBI Taxonomy" id="1033252"/>
    <lineage>
        <taxon>Eukaryota</taxon>
        <taxon>Fungi</taxon>
        <taxon>Dikarya</taxon>
        <taxon>Basidiomycota</taxon>
        <taxon>Agaricomycotina</taxon>
        <taxon>Agaricomycetes</taxon>
        <taxon>Agaricomycetidae</taxon>
        <taxon>Agaricales</taxon>
        <taxon>Marasmiineae</taxon>
        <taxon>Mycenaceae</taxon>
        <taxon>Mycena</taxon>
    </lineage>
</organism>
<evidence type="ECO:0000256" key="1">
    <source>
        <dbReference type="SAM" id="MobiDB-lite"/>
    </source>
</evidence>
<comment type="caution">
    <text evidence="2">The sequence shown here is derived from an EMBL/GenBank/DDBJ whole genome shotgun (WGS) entry which is preliminary data.</text>
</comment>